<dbReference type="Proteomes" id="UP000654304">
    <property type="component" value="Unassembled WGS sequence"/>
</dbReference>
<sequence>MRLMTNEELEEVGGGDQTYEHVEKRMTEDEKRDYDKRAIWEANGYGGGV</sequence>
<accession>A0ABR7A5G5</accession>
<evidence type="ECO:0000256" key="1">
    <source>
        <dbReference type="SAM" id="MobiDB-lite"/>
    </source>
</evidence>
<evidence type="ECO:0000313" key="3">
    <source>
        <dbReference type="Proteomes" id="UP000654304"/>
    </source>
</evidence>
<proteinExistence type="predicted"/>
<protein>
    <recommendedName>
        <fullName evidence="4">Bacteriocin-type signal sequence-containing protein</fullName>
    </recommendedName>
</protein>
<gene>
    <name evidence="2" type="ORF">H8K43_10210</name>
</gene>
<name>A0ABR7A5G5_9BURK</name>
<evidence type="ECO:0008006" key="4">
    <source>
        <dbReference type="Google" id="ProtNLM"/>
    </source>
</evidence>
<organism evidence="2 3">
    <name type="scientific">Undibacterium curvum</name>
    <dbReference type="NCBI Taxonomy" id="2762294"/>
    <lineage>
        <taxon>Bacteria</taxon>
        <taxon>Pseudomonadati</taxon>
        <taxon>Pseudomonadota</taxon>
        <taxon>Betaproteobacteria</taxon>
        <taxon>Burkholderiales</taxon>
        <taxon>Oxalobacteraceae</taxon>
        <taxon>Undibacterium</taxon>
    </lineage>
</organism>
<keyword evidence="3" id="KW-1185">Reference proteome</keyword>
<comment type="caution">
    <text evidence="2">The sequence shown here is derived from an EMBL/GenBank/DDBJ whole genome shotgun (WGS) entry which is preliminary data.</text>
</comment>
<feature type="compositionally biased region" description="Basic and acidic residues" evidence="1">
    <location>
        <begin position="18"/>
        <end position="32"/>
    </location>
</feature>
<reference evidence="2 3" key="1">
    <citation type="submission" date="2020-08" db="EMBL/GenBank/DDBJ databases">
        <title>Novel species isolated from subtropical streams in China.</title>
        <authorList>
            <person name="Lu H."/>
        </authorList>
    </citation>
    <scope>NUCLEOTIDE SEQUENCE [LARGE SCALE GENOMIC DNA]</scope>
    <source>
        <strain evidence="2 3">CY22W</strain>
    </source>
</reference>
<dbReference type="RefSeq" id="WP_186903756.1">
    <property type="nucleotide sequence ID" value="NZ_JACOGD010000005.1"/>
</dbReference>
<feature type="region of interest" description="Disordered" evidence="1">
    <location>
        <begin position="1"/>
        <end position="32"/>
    </location>
</feature>
<dbReference type="EMBL" id="JACOGD010000005">
    <property type="protein sequence ID" value="MBC3932046.1"/>
    <property type="molecule type" value="Genomic_DNA"/>
</dbReference>
<evidence type="ECO:0000313" key="2">
    <source>
        <dbReference type="EMBL" id="MBC3932046.1"/>
    </source>
</evidence>